<comment type="caution">
    <text evidence="2">The sequence shown here is derived from an EMBL/GenBank/DDBJ whole genome shotgun (WGS) entry which is preliminary data.</text>
</comment>
<feature type="compositionally biased region" description="Pro residues" evidence="1">
    <location>
        <begin position="89"/>
        <end position="115"/>
    </location>
</feature>
<name>A0A323V3D7_9ACTN</name>
<feature type="compositionally biased region" description="Low complexity" evidence="1">
    <location>
        <begin position="116"/>
        <end position="143"/>
    </location>
</feature>
<feature type="non-terminal residue" evidence="2">
    <location>
        <position position="1"/>
    </location>
</feature>
<organism evidence="2 3">
    <name type="scientific">Modestobacter versicolor</name>
    <dbReference type="NCBI Taxonomy" id="429133"/>
    <lineage>
        <taxon>Bacteria</taxon>
        <taxon>Bacillati</taxon>
        <taxon>Actinomycetota</taxon>
        <taxon>Actinomycetes</taxon>
        <taxon>Geodermatophilales</taxon>
        <taxon>Geodermatophilaceae</taxon>
        <taxon>Modestobacter</taxon>
    </lineage>
</organism>
<sequence>PAAEAPRSVRTLPAPSATVPPPAVPPAPTPQTPPVVVVPVEVPVAVDPSSGDEKDAPLGDPGGQVPPGPDCSAPAGAAAQVDAGGPCVPVVPPDTTPPTPTDAPEPTPTPDPTVTPAPTATVTATTTTATATTTTPSVAAGRG</sequence>
<dbReference type="AlphaFoldDB" id="A0A323V3D7"/>
<evidence type="ECO:0000256" key="1">
    <source>
        <dbReference type="SAM" id="MobiDB-lite"/>
    </source>
</evidence>
<dbReference type="Proteomes" id="UP000247602">
    <property type="component" value="Unassembled WGS sequence"/>
</dbReference>
<dbReference type="EMBL" id="QKNV01000392">
    <property type="protein sequence ID" value="PZA19224.1"/>
    <property type="molecule type" value="Genomic_DNA"/>
</dbReference>
<evidence type="ECO:0000313" key="2">
    <source>
        <dbReference type="EMBL" id="PZA19224.1"/>
    </source>
</evidence>
<feature type="compositionally biased region" description="Pro residues" evidence="1">
    <location>
        <begin position="18"/>
        <end position="33"/>
    </location>
</feature>
<reference evidence="2 3" key="1">
    <citation type="submission" date="2018-06" db="EMBL/GenBank/DDBJ databases">
        <title>Draft genome sequence of Modestobacter versicolor CP153-2.</title>
        <authorList>
            <person name="Gundlapally S.R."/>
        </authorList>
    </citation>
    <scope>NUCLEOTIDE SEQUENCE [LARGE SCALE GENOMIC DNA]</scope>
    <source>
        <strain evidence="2 3">CP153-2</strain>
    </source>
</reference>
<feature type="region of interest" description="Disordered" evidence="1">
    <location>
        <begin position="1"/>
        <end position="143"/>
    </location>
</feature>
<feature type="compositionally biased region" description="Low complexity" evidence="1">
    <location>
        <begin position="34"/>
        <end position="48"/>
    </location>
</feature>
<accession>A0A323V3D7</accession>
<keyword evidence="3" id="KW-1185">Reference proteome</keyword>
<evidence type="ECO:0000313" key="3">
    <source>
        <dbReference type="Proteomes" id="UP000247602"/>
    </source>
</evidence>
<gene>
    <name evidence="2" type="ORF">DMO24_21855</name>
</gene>
<proteinExistence type="predicted"/>
<feature type="compositionally biased region" description="Low complexity" evidence="1">
    <location>
        <begin position="73"/>
        <end position="85"/>
    </location>
</feature>
<protein>
    <submittedName>
        <fullName evidence="2">Uncharacterized protein</fullName>
    </submittedName>
</protein>